<dbReference type="RefSeq" id="WP_339096659.1">
    <property type="nucleotide sequence ID" value="NZ_CP149782.1"/>
</dbReference>
<dbReference type="AlphaFoldDB" id="A0AAU6Q564"/>
<proteinExistence type="predicted"/>
<sequence length="131" mass="14690">MKFPVLAAAPLLVLGAVSSASADTVTAAVRSEASALARQYTGRVCQGDYDLDTDRYGKPLNAAQLKAKRTAIYNDWKEDLAEDAREDGDTYQIRFQDNRVWYWKRDGKNGEREFKVVILSPNGERELSCQL</sequence>
<feature type="signal peptide" evidence="1">
    <location>
        <begin position="1"/>
        <end position="22"/>
    </location>
</feature>
<evidence type="ECO:0008006" key="3">
    <source>
        <dbReference type="Google" id="ProtNLM"/>
    </source>
</evidence>
<protein>
    <recommendedName>
        <fullName evidence="3">PepSY domain-containing protein</fullName>
    </recommendedName>
</protein>
<evidence type="ECO:0000256" key="1">
    <source>
        <dbReference type="SAM" id="SignalP"/>
    </source>
</evidence>
<evidence type="ECO:0000313" key="2">
    <source>
        <dbReference type="EMBL" id="WYF45421.1"/>
    </source>
</evidence>
<accession>A0AAU6Q564</accession>
<keyword evidence="1" id="KW-0732">Signal</keyword>
<reference evidence="2" key="1">
    <citation type="submission" date="2024-03" db="EMBL/GenBank/DDBJ databases">
        <title>Deinococcus weizhi sp. nov., isolated from human skin.</title>
        <authorList>
            <person name="Wei Z."/>
            <person name="Tian F."/>
            <person name="Yang C."/>
            <person name="Xin L.T."/>
            <person name="Wen Z.J."/>
            <person name="Lan K.C."/>
            <person name="Yu L."/>
            <person name="Zhe W."/>
            <person name="Dan F.D."/>
            <person name="Jun W."/>
            <person name="Rui Z."/>
            <person name="Yong X.J."/>
            <person name="Ting Y."/>
            <person name="Wei X."/>
            <person name="Xu Z.G."/>
            <person name="Xin Z."/>
            <person name="Dong F.G."/>
            <person name="Ni X.M."/>
            <person name="Zheng M.G."/>
            <person name="Chun Y."/>
            <person name="Qian W.X."/>
        </authorList>
    </citation>
    <scope>NUCLEOTIDE SEQUENCE</scope>
    <source>
        <strain evidence="2">VB142</strain>
    </source>
</reference>
<gene>
    <name evidence="2" type="ORF">WDJ50_04645</name>
</gene>
<organism evidence="2">
    <name type="scientific">Deinococcus sp. VB142</name>
    <dbReference type="NCBI Taxonomy" id="3112952"/>
    <lineage>
        <taxon>Bacteria</taxon>
        <taxon>Thermotogati</taxon>
        <taxon>Deinococcota</taxon>
        <taxon>Deinococci</taxon>
        <taxon>Deinococcales</taxon>
        <taxon>Deinococcaceae</taxon>
        <taxon>Deinococcus</taxon>
    </lineage>
</organism>
<feature type="chain" id="PRO_5043839915" description="PepSY domain-containing protein" evidence="1">
    <location>
        <begin position="23"/>
        <end position="131"/>
    </location>
</feature>
<dbReference type="EMBL" id="CP149782">
    <property type="protein sequence ID" value="WYF45421.1"/>
    <property type="molecule type" value="Genomic_DNA"/>
</dbReference>
<name>A0AAU6Q564_9DEIO</name>